<evidence type="ECO:0000313" key="10">
    <source>
        <dbReference type="EMBL" id="MEJ5944540.1"/>
    </source>
</evidence>
<dbReference type="GO" id="GO:0004601">
    <property type="term" value="F:peroxidase activity"/>
    <property type="evidence" value="ECO:0007669"/>
    <property type="project" value="UniProtKB-KW"/>
</dbReference>
<reference evidence="10 11" key="1">
    <citation type="journal article" date="2017" name="Int. J. Syst. Evol. Microbiol.">
        <title>Pseudokineococcus basanitobsidens sp. nov., isolated from volcanic rock.</title>
        <authorList>
            <person name="Lee D.W."/>
            <person name="Park M.Y."/>
            <person name="Kim J.J."/>
            <person name="Kim B.S."/>
        </authorList>
    </citation>
    <scope>NUCLEOTIDE SEQUENCE [LARGE SCALE GENOMIC DNA]</scope>
    <source>
        <strain evidence="10 11">DSM 103726</strain>
    </source>
</reference>
<gene>
    <name evidence="10" type="ORF">WDZ17_04430</name>
</gene>
<dbReference type="InterPro" id="IPR048328">
    <property type="entry name" value="Dyp_perox_C"/>
</dbReference>
<evidence type="ECO:0000256" key="6">
    <source>
        <dbReference type="ARBA" id="ARBA00023002"/>
    </source>
</evidence>
<comment type="caution">
    <text evidence="10">The sequence shown here is derived from an EMBL/GenBank/DDBJ whole genome shotgun (WGS) entry which is preliminary data.</text>
</comment>
<keyword evidence="3" id="KW-0349">Heme</keyword>
<comment type="similarity">
    <text evidence="8">Belongs to the DyP-type peroxidase family.</text>
</comment>
<keyword evidence="7" id="KW-0408">Iron</keyword>
<dbReference type="PANTHER" id="PTHR30521:SF4">
    <property type="entry name" value="DEFERROCHELATASE"/>
    <property type="match status" value="1"/>
</dbReference>
<evidence type="ECO:0000256" key="2">
    <source>
        <dbReference type="ARBA" id="ARBA00022559"/>
    </source>
</evidence>
<dbReference type="Proteomes" id="UP001387100">
    <property type="component" value="Unassembled WGS sequence"/>
</dbReference>
<keyword evidence="4" id="KW-0479">Metal-binding</keyword>
<evidence type="ECO:0000256" key="5">
    <source>
        <dbReference type="ARBA" id="ARBA00022729"/>
    </source>
</evidence>
<feature type="non-terminal residue" evidence="10">
    <location>
        <position position="1"/>
    </location>
</feature>
<dbReference type="NCBIfam" id="TIGR01413">
    <property type="entry name" value="Dyp_perox_fam"/>
    <property type="match status" value="1"/>
</dbReference>
<dbReference type="InterPro" id="IPR006314">
    <property type="entry name" value="Dyp_peroxidase"/>
</dbReference>
<keyword evidence="5" id="KW-0732">Signal</keyword>
<accession>A0ABU8RHL4</accession>
<keyword evidence="2 10" id="KW-0575">Peroxidase</keyword>
<evidence type="ECO:0000259" key="9">
    <source>
        <dbReference type="Pfam" id="PF20628"/>
    </source>
</evidence>
<dbReference type="EMBL" id="JBBIAA010000003">
    <property type="protein sequence ID" value="MEJ5944540.1"/>
    <property type="molecule type" value="Genomic_DNA"/>
</dbReference>
<comment type="cofactor">
    <cofactor evidence="1">
        <name>heme b</name>
        <dbReference type="ChEBI" id="CHEBI:60344"/>
    </cofactor>
</comment>
<dbReference type="Pfam" id="PF20628">
    <property type="entry name" value="Dyp_perox_C"/>
    <property type="match status" value="1"/>
</dbReference>
<evidence type="ECO:0000313" key="11">
    <source>
        <dbReference type="Proteomes" id="UP001387100"/>
    </source>
</evidence>
<dbReference type="InterPro" id="IPR011008">
    <property type="entry name" value="Dimeric_a/b-barrel"/>
</dbReference>
<organism evidence="10 11">
    <name type="scientific">Pseudokineococcus basanitobsidens</name>
    <dbReference type="NCBI Taxonomy" id="1926649"/>
    <lineage>
        <taxon>Bacteria</taxon>
        <taxon>Bacillati</taxon>
        <taxon>Actinomycetota</taxon>
        <taxon>Actinomycetes</taxon>
        <taxon>Kineosporiales</taxon>
        <taxon>Kineosporiaceae</taxon>
        <taxon>Pseudokineococcus</taxon>
    </lineage>
</organism>
<dbReference type="RefSeq" id="WP_339573926.1">
    <property type="nucleotide sequence ID" value="NZ_JBBIAA010000003.1"/>
</dbReference>
<dbReference type="PROSITE" id="PS51404">
    <property type="entry name" value="DYP_PEROXIDASE"/>
    <property type="match status" value="1"/>
</dbReference>
<evidence type="ECO:0000256" key="8">
    <source>
        <dbReference type="ARBA" id="ARBA00025737"/>
    </source>
</evidence>
<name>A0ABU8RHL4_9ACTN</name>
<keyword evidence="6" id="KW-0560">Oxidoreductase</keyword>
<dbReference type="PANTHER" id="PTHR30521">
    <property type="entry name" value="DEFERROCHELATASE/PEROXIDASE"/>
    <property type="match status" value="1"/>
</dbReference>
<dbReference type="SUPFAM" id="SSF54909">
    <property type="entry name" value="Dimeric alpha+beta barrel"/>
    <property type="match status" value="1"/>
</dbReference>
<proteinExistence type="inferred from homology"/>
<sequence>VRTPAGTAAVRWAQLGFGKASSTDPSAPTPRNLFGFKDGTANPDARDTGLMDEHVWVGPQDDPAATWLAGGSYLVARRVEMHVETWDRAPLQEQEQVVGRTKGEGAPLGGDREHDPLDPGAIARLPADSHVSLAHPSRHGGAQMLRRGYSFVDGADGLGHLAAGLVFLAYQRDPRTAFVPVQDALSRSDAMGEYLRHTGSGVWAVLPGVGPDGWWGQTLLG</sequence>
<keyword evidence="11" id="KW-1185">Reference proteome</keyword>
<feature type="domain" description="Dyp-type peroxidase C-terminal" evidence="9">
    <location>
        <begin position="29"/>
        <end position="209"/>
    </location>
</feature>
<protein>
    <submittedName>
        <fullName evidence="10">Dyp-type peroxidase</fullName>
    </submittedName>
</protein>
<evidence type="ECO:0000256" key="4">
    <source>
        <dbReference type="ARBA" id="ARBA00022723"/>
    </source>
</evidence>
<evidence type="ECO:0000256" key="1">
    <source>
        <dbReference type="ARBA" id="ARBA00001970"/>
    </source>
</evidence>
<evidence type="ECO:0000256" key="7">
    <source>
        <dbReference type="ARBA" id="ARBA00023004"/>
    </source>
</evidence>
<evidence type="ECO:0000256" key="3">
    <source>
        <dbReference type="ARBA" id="ARBA00022617"/>
    </source>
</evidence>